<dbReference type="PANTHER" id="PTHR30537">
    <property type="entry name" value="HTH-TYPE TRANSCRIPTIONAL REGULATOR"/>
    <property type="match status" value="1"/>
</dbReference>
<dbReference type="InterPro" id="IPR000847">
    <property type="entry name" value="LysR_HTH_N"/>
</dbReference>
<keyword evidence="2" id="KW-0805">Transcription regulation</keyword>
<feature type="domain" description="HTH lysR-type" evidence="5">
    <location>
        <begin position="1"/>
        <end position="57"/>
    </location>
</feature>
<dbReference type="CDD" id="cd08422">
    <property type="entry name" value="PBP2_CrgA_like"/>
    <property type="match status" value="1"/>
</dbReference>
<dbReference type="AlphaFoldDB" id="A0A4Z0W9A9"/>
<dbReference type="SUPFAM" id="SSF46785">
    <property type="entry name" value="Winged helix' DNA-binding domain"/>
    <property type="match status" value="1"/>
</dbReference>
<dbReference type="EMBL" id="SRMF01000007">
    <property type="protein sequence ID" value="TGG91747.1"/>
    <property type="molecule type" value="Genomic_DNA"/>
</dbReference>
<dbReference type="InterPro" id="IPR036388">
    <property type="entry name" value="WH-like_DNA-bd_sf"/>
</dbReference>
<dbReference type="Pfam" id="PF00126">
    <property type="entry name" value="HTH_1"/>
    <property type="match status" value="1"/>
</dbReference>
<dbReference type="GO" id="GO:0006351">
    <property type="term" value="P:DNA-templated transcription"/>
    <property type="evidence" value="ECO:0007669"/>
    <property type="project" value="TreeGrafter"/>
</dbReference>
<dbReference type="FunFam" id="1.10.10.10:FF:000001">
    <property type="entry name" value="LysR family transcriptional regulator"/>
    <property type="match status" value="1"/>
</dbReference>
<dbReference type="Gene3D" id="1.10.10.10">
    <property type="entry name" value="Winged helix-like DNA-binding domain superfamily/Winged helix DNA-binding domain"/>
    <property type="match status" value="1"/>
</dbReference>
<dbReference type="InterPro" id="IPR058163">
    <property type="entry name" value="LysR-type_TF_proteobact-type"/>
</dbReference>
<dbReference type="Proteomes" id="UP000297475">
    <property type="component" value="Unassembled WGS sequence"/>
</dbReference>
<organism evidence="6 7">
    <name type="scientific">Natronospirillum operosum</name>
    <dbReference type="NCBI Taxonomy" id="2759953"/>
    <lineage>
        <taxon>Bacteria</taxon>
        <taxon>Pseudomonadati</taxon>
        <taxon>Pseudomonadota</taxon>
        <taxon>Gammaproteobacteria</taxon>
        <taxon>Oceanospirillales</taxon>
        <taxon>Natronospirillaceae</taxon>
        <taxon>Natronospirillum</taxon>
    </lineage>
</organism>
<dbReference type="SUPFAM" id="SSF53850">
    <property type="entry name" value="Periplasmic binding protein-like II"/>
    <property type="match status" value="1"/>
</dbReference>
<accession>A0A4Z0W9A9</accession>
<keyword evidence="4" id="KW-0804">Transcription</keyword>
<protein>
    <submittedName>
        <fullName evidence="6">LysR family transcriptional regulator</fullName>
    </submittedName>
</protein>
<keyword evidence="7" id="KW-1185">Reference proteome</keyword>
<evidence type="ECO:0000313" key="7">
    <source>
        <dbReference type="Proteomes" id="UP000297475"/>
    </source>
</evidence>
<dbReference type="PRINTS" id="PR00039">
    <property type="entry name" value="HTHLYSR"/>
</dbReference>
<evidence type="ECO:0000313" key="6">
    <source>
        <dbReference type="EMBL" id="TGG91747.1"/>
    </source>
</evidence>
<dbReference type="Pfam" id="PF03466">
    <property type="entry name" value="LysR_substrate"/>
    <property type="match status" value="1"/>
</dbReference>
<dbReference type="PROSITE" id="PS50931">
    <property type="entry name" value="HTH_LYSR"/>
    <property type="match status" value="1"/>
</dbReference>
<sequence>MSDDLRTFCAVAEAEGFSAAANRLGIGKAAVSKAIKRLETQLETQLFHRSTRRISLTEAGEAYYHHARLAIQQLDAAADAVYSLGQEPRGRIKLTAPMSIGLAQITPIVAEFLAQFPGLSIDLHLDDDRVDLIGGGFDLAIRVGSLPDSDMMARQLGFLDSVLVASPEYLARRGWPSGPSCLADHECLVYSNERYAEEWVFQRHGATQAVDITPRFRVNSAIALHRAAVLGGGIARLPRYLARESLQTDSLVLLLADYRLEAQPLHVVYPERHFIPAKVRVLVNFIQDKLAIGSPQ</sequence>
<dbReference type="FunFam" id="3.40.190.290:FF:000001">
    <property type="entry name" value="Transcriptional regulator, LysR family"/>
    <property type="match status" value="1"/>
</dbReference>
<dbReference type="InterPro" id="IPR036390">
    <property type="entry name" value="WH_DNA-bd_sf"/>
</dbReference>
<gene>
    <name evidence="6" type="ORF">E4656_15270</name>
</gene>
<reference evidence="6 7" key="1">
    <citation type="submission" date="2019-04" db="EMBL/GenBank/DDBJ databases">
        <title>Natronospirillum operosus gen. nov., sp. nov., a haloalkaliphilic satellite isolated from decaying biomass of laboratory culture of cyanobacterium Geitlerinema sp. and proposal of Natronospirillaceae fam. nov. and Saccharospirillaceae fam. nov.</title>
        <authorList>
            <person name="Kevbrin V."/>
            <person name="Boltyanskaya Y."/>
            <person name="Koziaeva V."/>
            <person name="Grouzdev D.S."/>
            <person name="Park M."/>
            <person name="Cho J."/>
        </authorList>
    </citation>
    <scope>NUCLEOTIDE SEQUENCE [LARGE SCALE GENOMIC DNA]</scope>
    <source>
        <strain evidence="6 7">G-116</strain>
    </source>
</reference>
<proteinExistence type="inferred from homology"/>
<dbReference type="OrthoDB" id="9813056at2"/>
<dbReference type="PANTHER" id="PTHR30537:SF5">
    <property type="entry name" value="HTH-TYPE TRANSCRIPTIONAL ACTIVATOR TTDR-RELATED"/>
    <property type="match status" value="1"/>
</dbReference>
<dbReference type="Gene3D" id="3.40.190.290">
    <property type="match status" value="1"/>
</dbReference>
<evidence type="ECO:0000256" key="4">
    <source>
        <dbReference type="ARBA" id="ARBA00023163"/>
    </source>
</evidence>
<dbReference type="GO" id="GO:0003700">
    <property type="term" value="F:DNA-binding transcription factor activity"/>
    <property type="evidence" value="ECO:0007669"/>
    <property type="project" value="InterPro"/>
</dbReference>
<keyword evidence="3" id="KW-0238">DNA-binding</keyword>
<comment type="caution">
    <text evidence="6">The sequence shown here is derived from an EMBL/GenBank/DDBJ whole genome shotgun (WGS) entry which is preliminary data.</text>
</comment>
<evidence type="ECO:0000256" key="3">
    <source>
        <dbReference type="ARBA" id="ARBA00023125"/>
    </source>
</evidence>
<evidence type="ECO:0000256" key="2">
    <source>
        <dbReference type="ARBA" id="ARBA00023015"/>
    </source>
</evidence>
<dbReference type="GO" id="GO:0043565">
    <property type="term" value="F:sequence-specific DNA binding"/>
    <property type="evidence" value="ECO:0007669"/>
    <property type="project" value="TreeGrafter"/>
</dbReference>
<comment type="similarity">
    <text evidence="1">Belongs to the LysR transcriptional regulatory family.</text>
</comment>
<evidence type="ECO:0000259" key="5">
    <source>
        <dbReference type="PROSITE" id="PS50931"/>
    </source>
</evidence>
<name>A0A4Z0W9A9_9GAMM</name>
<evidence type="ECO:0000256" key="1">
    <source>
        <dbReference type="ARBA" id="ARBA00009437"/>
    </source>
</evidence>
<dbReference type="RefSeq" id="WP_135484158.1">
    <property type="nucleotide sequence ID" value="NZ_SRMF01000007.1"/>
</dbReference>
<dbReference type="InterPro" id="IPR005119">
    <property type="entry name" value="LysR_subst-bd"/>
</dbReference>